<accession>A0A1I2ZL95</accession>
<dbReference type="RefSeq" id="WP_092105653.1">
    <property type="nucleotide sequence ID" value="NZ_FOOT01000015.1"/>
</dbReference>
<dbReference type="Pfam" id="PF14322">
    <property type="entry name" value="SusD-like_3"/>
    <property type="match status" value="1"/>
</dbReference>
<feature type="signal peptide" evidence="6">
    <location>
        <begin position="1"/>
        <end position="23"/>
    </location>
</feature>
<keyword evidence="5" id="KW-0998">Cell outer membrane</keyword>
<feature type="domain" description="RagB/SusD" evidence="7">
    <location>
        <begin position="277"/>
        <end position="471"/>
    </location>
</feature>
<gene>
    <name evidence="9" type="ORF">SAMN05421739_11527</name>
</gene>
<keyword evidence="10" id="KW-1185">Reference proteome</keyword>
<dbReference type="Proteomes" id="UP000198724">
    <property type="component" value="Unassembled WGS sequence"/>
</dbReference>
<reference evidence="10" key="1">
    <citation type="submission" date="2016-10" db="EMBL/GenBank/DDBJ databases">
        <authorList>
            <person name="Varghese N."/>
            <person name="Submissions S."/>
        </authorList>
    </citation>
    <scope>NUCLEOTIDE SEQUENCE [LARGE SCALE GENOMIC DNA]</scope>
    <source>
        <strain evidence="10">LP51</strain>
    </source>
</reference>
<feature type="domain" description="SusD-like N-terminal" evidence="8">
    <location>
        <begin position="95"/>
        <end position="224"/>
    </location>
</feature>
<dbReference type="InterPro" id="IPR012944">
    <property type="entry name" value="SusD_RagB_dom"/>
</dbReference>
<dbReference type="GO" id="GO:0009279">
    <property type="term" value="C:cell outer membrane"/>
    <property type="evidence" value="ECO:0007669"/>
    <property type="project" value="UniProtKB-SubCell"/>
</dbReference>
<evidence type="ECO:0000313" key="10">
    <source>
        <dbReference type="Proteomes" id="UP000198724"/>
    </source>
</evidence>
<evidence type="ECO:0000259" key="8">
    <source>
        <dbReference type="Pfam" id="PF14322"/>
    </source>
</evidence>
<keyword evidence="4" id="KW-0472">Membrane</keyword>
<evidence type="ECO:0000256" key="3">
    <source>
        <dbReference type="ARBA" id="ARBA00022729"/>
    </source>
</evidence>
<keyword evidence="3 6" id="KW-0732">Signal</keyword>
<protein>
    <submittedName>
        <fullName evidence="9">Starch-binding associating with outer membrane</fullName>
    </submittedName>
</protein>
<dbReference type="InterPro" id="IPR033985">
    <property type="entry name" value="SusD-like_N"/>
</dbReference>
<dbReference type="OrthoDB" id="9792139at2"/>
<evidence type="ECO:0000256" key="1">
    <source>
        <dbReference type="ARBA" id="ARBA00004442"/>
    </source>
</evidence>
<comment type="similarity">
    <text evidence="2">Belongs to the SusD family.</text>
</comment>
<evidence type="ECO:0000256" key="4">
    <source>
        <dbReference type="ARBA" id="ARBA00023136"/>
    </source>
</evidence>
<organism evidence="9 10">
    <name type="scientific">Pontibacter chinhatensis</name>
    <dbReference type="NCBI Taxonomy" id="1436961"/>
    <lineage>
        <taxon>Bacteria</taxon>
        <taxon>Pseudomonadati</taxon>
        <taxon>Bacteroidota</taxon>
        <taxon>Cytophagia</taxon>
        <taxon>Cytophagales</taxon>
        <taxon>Hymenobacteraceae</taxon>
        <taxon>Pontibacter</taxon>
    </lineage>
</organism>
<evidence type="ECO:0000256" key="6">
    <source>
        <dbReference type="SAM" id="SignalP"/>
    </source>
</evidence>
<dbReference type="SUPFAM" id="SSF48452">
    <property type="entry name" value="TPR-like"/>
    <property type="match status" value="1"/>
</dbReference>
<evidence type="ECO:0000256" key="2">
    <source>
        <dbReference type="ARBA" id="ARBA00006275"/>
    </source>
</evidence>
<evidence type="ECO:0000256" key="5">
    <source>
        <dbReference type="ARBA" id="ARBA00023237"/>
    </source>
</evidence>
<dbReference type="Pfam" id="PF07980">
    <property type="entry name" value="SusD_RagB"/>
    <property type="match status" value="1"/>
</dbReference>
<dbReference type="InterPro" id="IPR011990">
    <property type="entry name" value="TPR-like_helical_dom_sf"/>
</dbReference>
<comment type="subcellular location">
    <subcellularLocation>
        <location evidence="1">Cell outer membrane</location>
    </subcellularLocation>
</comment>
<name>A0A1I2ZL95_9BACT</name>
<dbReference type="PROSITE" id="PS51257">
    <property type="entry name" value="PROKAR_LIPOPROTEIN"/>
    <property type="match status" value="1"/>
</dbReference>
<dbReference type="AlphaFoldDB" id="A0A1I2ZL95"/>
<sequence>MKTKYKIDSRFFRILFLINFVLGACMVQSCTDLDEEVYDKVPSDKFGTNPEQLNALVGPLYSSLGDYFGRYIEMNVSTDELIIPTRGGDWKDGDKWRRMHQHTWDPTQDDGIFNGVWTWVYNNVTSINQQLNNPNIAANAELKAELRALRAFYHYIAMDNFGNVIIADQLSTEALGQKSRAEVYAWIEKELVEALPDLSETVGGAKYGRMNKYVANMILAKMYLNAEVYIGTPQWSKAIAQCDMIINSGKYSLAEDFFSNFSVNNEGSPEIILATPMDKTKRSGMNIHMRTLHYRHQITYGLGVSPWNGYATLPAFYNSFEDKDIRKQMWIVGQQYAADGSPLNDDNVPMVITVDIPAFEMPAGPTARLAGARSQKYEIQRGNNYSSQDNDFVIYRLADVYLMRGEAKFRLGDTGGALEDINFIRTKRGVDAFTTLSLDAILAERGRELAWEFHRRQDLIRFGQFTKEWLYKPASAATRELFPIPSSQLALNPTLKQNPGY</sequence>
<evidence type="ECO:0000259" key="7">
    <source>
        <dbReference type="Pfam" id="PF07980"/>
    </source>
</evidence>
<dbReference type="EMBL" id="FOOT01000015">
    <property type="protein sequence ID" value="SFH38490.1"/>
    <property type="molecule type" value="Genomic_DNA"/>
</dbReference>
<proteinExistence type="inferred from homology"/>
<dbReference type="Gene3D" id="1.25.40.390">
    <property type="match status" value="1"/>
</dbReference>
<dbReference type="STRING" id="1436961.SAMN05421739_11527"/>
<evidence type="ECO:0000313" key="9">
    <source>
        <dbReference type="EMBL" id="SFH38490.1"/>
    </source>
</evidence>
<feature type="chain" id="PRO_5011487188" evidence="6">
    <location>
        <begin position="24"/>
        <end position="501"/>
    </location>
</feature>